<dbReference type="PANTHER" id="PTHR23419:SF8">
    <property type="entry name" value="FI09726P"/>
    <property type="match status" value="1"/>
</dbReference>
<organism evidence="2 3">
    <name type="scientific">Aurantiacibacter atlanticus</name>
    <dbReference type="NCBI Taxonomy" id="1648404"/>
    <lineage>
        <taxon>Bacteria</taxon>
        <taxon>Pseudomonadati</taxon>
        <taxon>Pseudomonadota</taxon>
        <taxon>Alphaproteobacteria</taxon>
        <taxon>Sphingomonadales</taxon>
        <taxon>Erythrobacteraceae</taxon>
        <taxon>Aurantiacibacter</taxon>
    </lineage>
</organism>
<proteinExistence type="inferred from homology"/>
<dbReference type="PATRIC" id="fig|1648404.4.peg.424"/>
<dbReference type="PANTHER" id="PTHR23419">
    <property type="entry name" value="DIVALENT CATION TOLERANCE CUTA-RELATED"/>
    <property type="match status" value="1"/>
</dbReference>
<dbReference type="RefSeq" id="WP_048884567.1">
    <property type="nucleotide sequence ID" value="NZ_CP011310.1"/>
</dbReference>
<dbReference type="OrthoDB" id="37622at2"/>
<evidence type="ECO:0000313" key="3">
    <source>
        <dbReference type="Proteomes" id="UP000059113"/>
    </source>
</evidence>
<gene>
    <name evidence="2" type="ORF">CP97_01975</name>
</gene>
<dbReference type="InterPro" id="IPR015867">
    <property type="entry name" value="N-reg_PII/ATP_PRibTrfase_C"/>
</dbReference>
<comment type="similarity">
    <text evidence="1">Belongs to the CutA family.</text>
</comment>
<dbReference type="Gene3D" id="3.30.70.120">
    <property type="match status" value="1"/>
</dbReference>
<dbReference type="InterPro" id="IPR004323">
    <property type="entry name" value="Ion_tolerance_CutA"/>
</dbReference>
<dbReference type="GO" id="GO:0010038">
    <property type="term" value="P:response to metal ion"/>
    <property type="evidence" value="ECO:0007669"/>
    <property type="project" value="InterPro"/>
</dbReference>
<keyword evidence="3" id="KW-1185">Reference proteome</keyword>
<protein>
    <submittedName>
        <fullName evidence="2">Periplasmic divalent cation tolerance protein</fullName>
    </submittedName>
</protein>
<accession>A0A0H4VDZ0</accession>
<dbReference type="SUPFAM" id="SSF54913">
    <property type="entry name" value="GlnB-like"/>
    <property type="match status" value="1"/>
</dbReference>
<evidence type="ECO:0000313" key="2">
    <source>
        <dbReference type="EMBL" id="AKQ41076.1"/>
    </source>
</evidence>
<dbReference type="Pfam" id="PF03091">
    <property type="entry name" value="CutA1"/>
    <property type="match status" value="1"/>
</dbReference>
<reference evidence="2 3" key="1">
    <citation type="journal article" date="2015" name="Int. J. Syst. Evol. Microbiol.">
        <title>Erythrobacter atlanticus sp. nov., a bacterium from ocean sediment able to degrade polycyclic aromatic hydrocarbons.</title>
        <authorList>
            <person name="Zhuang L."/>
            <person name="Liu Y."/>
            <person name="Wang L."/>
            <person name="Wang W."/>
            <person name="Shao Z."/>
        </authorList>
    </citation>
    <scope>NUCLEOTIDE SEQUENCE [LARGE SCALE GENOMIC DNA]</scope>
    <source>
        <strain evidence="3">s21-N3</strain>
    </source>
</reference>
<dbReference type="InterPro" id="IPR011322">
    <property type="entry name" value="N-reg_PII-like_a/b"/>
</dbReference>
<dbReference type="STRING" id="1648404.CP97_01975"/>
<evidence type="ECO:0000256" key="1">
    <source>
        <dbReference type="ARBA" id="ARBA00010169"/>
    </source>
</evidence>
<dbReference type="AlphaFoldDB" id="A0A0H4VDZ0"/>
<reference evidence="3" key="2">
    <citation type="submission" date="2015-04" db="EMBL/GenBank/DDBJ databases">
        <title>The complete genome sequence of Erythrobacter sp. s21-N3.</title>
        <authorList>
            <person name="Zhuang L."/>
            <person name="Liu Y."/>
            <person name="Shao Z."/>
        </authorList>
    </citation>
    <scope>NUCLEOTIDE SEQUENCE [LARGE SCALE GENOMIC DNA]</scope>
    <source>
        <strain evidence="3">s21-N3</strain>
    </source>
</reference>
<sequence length="116" mass="12754">MSVGDDAGRAALIWCPFGDEASAREAATVLVEEHLVACANIIPAMTSVFRWEGRIASQDESGVLFKTRKSLLRKAQTRLAQIHPYDSPAILGWEIDRAPAETLGWLAEESMQRGKN</sequence>
<dbReference type="KEGG" id="ery:CP97_01975"/>
<dbReference type="Proteomes" id="UP000059113">
    <property type="component" value="Chromosome"/>
</dbReference>
<dbReference type="EMBL" id="CP011310">
    <property type="protein sequence ID" value="AKQ41076.1"/>
    <property type="molecule type" value="Genomic_DNA"/>
</dbReference>
<name>A0A0H4VDZ0_9SPHN</name>
<dbReference type="GO" id="GO:0005507">
    <property type="term" value="F:copper ion binding"/>
    <property type="evidence" value="ECO:0007669"/>
    <property type="project" value="TreeGrafter"/>
</dbReference>